<dbReference type="InterPro" id="IPR002778">
    <property type="entry name" value="Signal_recog_particle_SRP19"/>
</dbReference>
<dbReference type="GO" id="GO:0008312">
    <property type="term" value="F:7S RNA binding"/>
    <property type="evidence" value="ECO:0007669"/>
    <property type="project" value="UniProtKB-UniRule"/>
</dbReference>
<dbReference type="AlphaFoldDB" id="A0A1Q6DXC2"/>
<keyword evidence="2 5" id="KW-0963">Cytoplasm</keyword>
<keyword evidence="4 5" id="KW-0687">Ribonucleoprotein</keyword>
<proteinExistence type="inferred from homology"/>
<evidence type="ECO:0000313" key="7">
    <source>
        <dbReference type="Proteomes" id="UP000185744"/>
    </source>
</evidence>
<comment type="subunit">
    <text evidence="5">Part of the signal recognition particle protein translocation system, which is composed of SRP and FtsY. Archaeal SRP consists of a 7S RNA molecule of 300 nucleotides and two protein subunits: SRP54 and SRP19.</text>
</comment>
<reference evidence="6" key="1">
    <citation type="submission" date="2016-12" db="EMBL/GenBank/DDBJ databases">
        <title>Discovery of methanogenic haloarchaea.</title>
        <authorList>
            <person name="Sorokin D.Y."/>
            <person name="Makarova K.S."/>
            <person name="Abbas B."/>
            <person name="Ferrer M."/>
            <person name="Golyshin P.N."/>
        </authorList>
    </citation>
    <scope>NUCLEOTIDE SEQUENCE [LARGE SCALE GENOMIC DNA]</scope>
    <source>
        <strain evidence="6">HMET1</strain>
    </source>
</reference>
<evidence type="ECO:0000256" key="3">
    <source>
        <dbReference type="ARBA" id="ARBA00023135"/>
    </source>
</evidence>
<sequence length="96" mass="11318">MEEMPRKKIVIWPAYVDKEKTRSEGRRVPKGLAVVSPTVDEIKEAAEELDLETEVQEDKSYPRNWWESKGRVLVYRDDESKESLIKKISELVKKNR</sequence>
<keyword evidence="5" id="KW-0694">RNA-binding</keyword>
<dbReference type="GO" id="GO:0048500">
    <property type="term" value="C:signal recognition particle"/>
    <property type="evidence" value="ECO:0007669"/>
    <property type="project" value="UniProtKB-UniRule"/>
</dbReference>
<comment type="function">
    <text evidence="5">Involved in targeting and insertion of nascent membrane proteins into the cytoplasmic membrane. Binds directly to 7S RNA and mediates binding of the 54 kDa subunit of the SRP.</text>
</comment>
<keyword evidence="3 5" id="KW-0733">Signal recognition particle</keyword>
<dbReference type="FunCoup" id="A0A1Q6DXC2">
    <property type="interactions" value="48"/>
</dbReference>
<dbReference type="EMBL" id="MSDW01000001">
    <property type="protein sequence ID" value="OKY79007.1"/>
    <property type="molecule type" value="Genomic_DNA"/>
</dbReference>
<dbReference type="STRING" id="1903181.BTN85_1513"/>
<gene>
    <name evidence="5" type="primary">srp19</name>
    <name evidence="6" type="ORF">BTN85_1513</name>
</gene>
<dbReference type="InterPro" id="IPR022938">
    <property type="entry name" value="SRP19_arc-type"/>
</dbReference>
<dbReference type="Proteomes" id="UP000185744">
    <property type="component" value="Unassembled WGS sequence"/>
</dbReference>
<accession>A0A1Q6DXC2</accession>
<evidence type="ECO:0000256" key="1">
    <source>
        <dbReference type="ARBA" id="ARBA00004496"/>
    </source>
</evidence>
<dbReference type="InterPro" id="IPR036521">
    <property type="entry name" value="SRP19-like_sf"/>
</dbReference>
<comment type="subcellular location">
    <subcellularLocation>
        <location evidence="1 5">Cytoplasm</location>
    </subcellularLocation>
</comment>
<dbReference type="PANTHER" id="PTHR17453">
    <property type="entry name" value="SIGNAL RECOGNITION PARTICLE 19 KD PROTEIN"/>
    <property type="match status" value="1"/>
</dbReference>
<dbReference type="Pfam" id="PF01922">
    <property type="entry name" value="SRP19"/>
    <property type="match status" value="1"/>
</dbReference>
<comment type="caution">
    <text evidence="6">The sequence shown here is derived from an EMBL/GenBank/DDBJ whole genome shotgun (WGS) entry which is preliminary data.</text>
</comment>
<evidence type="ECO:0000256" key="2">
    <source>
        <dbReference type="ARBA" id="ARBA00022490"/>
    </source>
</evidence>
<dbReference type="HAMAP" id="MF_00305">
    <property type="entry name" value="SRP19"/>
    <property type="match status" value="1"/>
</dbReference>
<dbReference type="Gene3D" id="3.30.56.30">
    <property type="entry name" value="Signal recognition particle, SRP19-like subunit"/>
    <property type="match status" value="1"/>
</dbReference>
<evidence type="ECO:0000256" key="4">
    <source>
        <dbReference type="ARBA" id="ARBA00023274"/>
    </source>
</evidence>
<evidence type="ECO:0000256" key="5">
    <source>
        <dbReference type="HAMAP-Rule" id="MF_00305"/>
    </source>
</evidence>
<protein>
    <recommendedName>
        <fullName evidence="5">Signal recognition particle 19 kDa protein</fullName>
        <shortName evidence="5">SRP19</shortName>
    </recommendedName>
</protein>
<dbReference type="GO" id="GO:0006617">
    <property type="term" value="P:SRP-dependent cotranslational protein targeting to membrane, signal sequence recognition"/>
    <property type="evidence" value="ECO:0007669"/>
    <property type="project" value="TreeGrafter"/>
</dbReference>
<comment type="similarity">
    <text evidence="5">Belongs to the SRP19 family.</text>
</comment>
<dbReference type="InParanoid" id="A0A1Q6DXC2"/>
<dbReference type="PANTHER" id="PTHR17453:SF0">
    <property type="entry name" value="SIGNAL RECOGNITION PARTICLE 19 KDA PROTEIN"/>
    <property type="match status" value="1"/>
</dbReference>
<dbReference type="SUPFAM" id="SSF69695">
    <property type="entry name" value="SRP19"/>
    <property type="match status" value="1"/>
</dbReference>
<evidence type="ECO:0000313" key="6">
    <source>
        <dbReference type="EMBL" id="OKY79007.1"/>
    </source>
</evidence>
<dbReference type="NCBIfam" id="NF001973">
    <property type="entry name" value="PRK00754.1"/>
    <property type="match status" value="1"/>
</dbReference>
<name>A0A1Q6DXC2_METT1</name>
<keyword evidence="7" id="KW-1185">Reference proteome</keyword>
<organism evidence="6 7">
    <name type="scientific">Methanohalarchaeum thermophilum</name>
    <dbReference type="NCBI Taxonomy" id="1903181"/>
    <lineage>
        <taxon>Archaea</taxon>
        <taxon>Methanobacteriati</taxon>
        <taxon>Methanobacteriota</taxon>
        <taxon>Methanonatronarchaeia</taxon>
        <taxon>Methanonatronarchaeales</taxon>
        <taxon>Methanonatronarchaeaceae</taxon>
        <taxon>Candidatus Methanohalarchaeum</taxon>
    </lineage>
</organism>